<evidence type="ECO:0000313" key="1">
    <source>
        <dbReference type="EMBL" id="MCF6136831.1"/>
    </source>
</evidence>
<dbReference type="Pfam" id="PF10815">
    <property type="entry name" value="ComZ"/>
    <property type="match status" value="1"/>
</dbReference>
<dbReference type="Proteomes" id="UP001649381">
    <property type="component" value="Unassembled WGS sequence"/>
</dbReference>
<sequence length="61" mass="7135">MDQERNMKFMQIAMTHLPEAKQLMEQKGLELSMEDIQPMLNMLMKVMNDAYDLGKSDAENQ</sequence>
<reference evidence="1 2" key="1">
    <citation type="submission" date="2022-01" db="EMBL/GenBank/DDBJ databases">
        <title>Alkalihalobacillus sp. EGI L200015, a novel bacterium isolated from a salt lake sediment.</title>
        <authorList>
            <person name="Gao L."/>
            <person name="Fang B.-Z."/>
            <person name="Li W.-J."/>
        </authorList>
    </citation>
    <scope>NUCLEOTIDE SEQUENCE [LARGE SCALE GENOMIC DNA]</scope>
    <source>
        <strain evidence="1 2">KCTC 12718</strain>
    </source>
</reference>
<keyword evidence="2" id="KW-1185">Reference proteome</keyword>
<evidence type="ECO:0000313" key="2">
    <source>
        <dbReference type="Proteomes" id="UP001649381"/>
    </source>
</evidence>
<protein>
    <submittedName>
        <fullName evidence="1">ComZ family protein</fullName>
    </submittedName>
</protein>
<accession>A0ABS9GYE0</accession>
<dbReference type="InterPro" id="IPR024558">
    <property type="entry name" value="ComZ"/>
</dbReference>
<gene>
    <name evidence="1" type="ORF">L2716_03750</name>
</gene>
<organism evidence="1 2">
    <name type="scientific">Pseudalkalibacillus berkeleyi</name>
    <dbReference type="NCBI Taxonomy" id="1069813"/>
    <lineage>
        <taxon>Bacteria</taxon>
        <taxon>Bacillati</taxon>
        <taxon>Bacillota</taxon>
        <taxon>Bacilli</taxon>
        <taxon>Bacillales</taxon>
        <taxon>Fictibacillaceae</taxon>
        <taxon>Pseudalkalibacillus</taxon>
    </lineage>
</organism>
<dbReference type="RefSeq" id="WP_236331918.1">
    <property type="nucleotide sequence ID" value="NZ_JAKIJS010000001.1"/>
</dbReference>
<comment type="caution">
    <text evidence="1">The sequence shown here is derived from an EMBL/GenBank/DDBJ whole genome shotgun (WGS) entry which is preliminary data.</text>
</comment>
<proteinExistence type="predicted"/>
<name>A0ABS9GYE0_9BACL</name>
<dbReference type="EMBL" id="JAKIJS010000001">
    <property type="protein sequence ID" value="MCF6136831.1"/>
    <property type="molecule type" value="Genomic_DNA"/>
</dbReference>